<comment type="caution">
    <text evidence="2">The sequence shown here is derived from an EMBL/GenBank/DDBJ whole genome shotgun (WGS) entry which is preliminary data.</text>
</comment>
<accession>A0A4Z2EN88</accession>
<evidence type="ECO:0000313" key="2">
    <source>
        <dbReference type="EMBL" id="TNN30407.1"/>
    </source>
</evidence>
<gene>
    <name evidence="2" type="ORF">EYF80_059441</name>
</gene>
<proteinExistence type="predicted"/>
<evidence type="ECO:0000256" key="1">
    <source>
        <dbReference type="SAM" id="MobiDB-lite"/>
    </source>
</evidence>
<dbReference type="AlphaFoldDB" id="A0A4Z2EN88"/>
<keyword evidence="3" id="KW-1185">Reference proteome</keyword>
<name>A0A4Z2EN88_9TELE</name>
<dbReference type="EMBL" id="SRLO01004518">
    <property type="protein sequence ID" value="TNN30407.1"/>
    <property type="molecule type" value="Genomic_DNA"/>
</dbReference>
<evidence type="ECO:0000313" key="3">
    <source>
        <dbReference type="Proteomes" id="UP000314294"/>
    </source>
</evidence>
<sequence>MQPNLCPVILGSSSDAVQSSACCAPASRMFPEKGGKRPVGISTRIIRPSHLLKKPSAAAAEESRTSRCSSSSIEQLRRSIREMFTLWTFALSPPRLHPTTRPRNNGDRGSPRLGSEQTSEAG</sequence>
<feature type="region of interest" description="Disordered" evidence="1">
    <location>
        <begin position="91"/>
        <end position="122"/>
    </location>
</feature>
<dbReference type="Proteomes" id="UP000314294">
    <property type="component" value="Unassembled WGS sequence"/>
</dbReference>
<organism evidence="2 3">
    <name type="scientific">Liparis tanakae</name>
    <name type="common">Tanaka's snailfish</name>
    <dbReference type="NCBI Taxonomy" id="230148"/>
    <lineage>
        <taxon>Eukaryota</taxon>
        <taxon>Metazoa</taxon>
        <taxon>Chordata</taxon>
        <taxon>Craniata</taxon>
        <taxon>Vertebrata</taxon>
        <taxon>Euteleostomi</taxon>
        <taxon>Actinopterygii</taxon>
        <taxon>Neopterygii</taxon>
        <taxon>Teleostei</taxon>
        <taxon>Neoteleostei</taxon>
        <taxon>Acanthomorphata</taxon>
        <taxon>Eupercaria</taxon>
        <taxon>Perciformes</taxon>
        <taxon>Cottioidei</taxon>
        <taxon>Cottales</taxon>
        <taxon>Liparidae</taxon>
        <taxon>Liparis</taxon>
    </lineage>
</organism>
<protein>
    <submittedName>
        <fullName evidence="2">Uncharacterized protein</fullName>
    </submittedName>
</protein>
<reference evidence="2 3" key="1">
    <citation type="submission" date="2019-03" db="EMBL/GenBank/DDBJ databases">
        <title>First draft genome of Liparis tanakae, snailfish: a comprehensive survey of snailfish specific genes.</title>
        <authorList>
            <person name="Kim W."/>
            <person name="Song I."/>
            <person name="Jeong J.-H."/>
            <person name="Kim D."/>
            <person name="Kim S."/>
            <person name="Ryu S."/>
            <person name="Song J.Y."/>
            <person name="Lee S.K."/>
        </authorList>
    </citation>
    <scope>NUCLEOTIDE SEQUENCE [LARGE SCALE GENOMIC DNA]</scope>
    <source>
        <tissue evidence="2">Muscle</tissue>
    </source>
</reference>
<feature type="region of interest" description="Disordered" evidence="1">
    <location>
        <begin position="50"/>
        <end position="73"/>
    </location>
</feature>
<feature type="compositionally biased region" description="Low complexity" evidence="1">
    <location>
        <begin position="56"/>
        <end position="72"/>
    </location>
</feature>